<feature type="signal peptide" evidence="2">
    <location>
        <begin position="1"/>
        <end position="16"/>
    </location>
</feature>
<evidence type="ECO:0008006" key="5">
    <source>
        <dbReference type="Google" id="ProtNLM"/>
    </source>
</evidence>
<keyword evidence="2" id="KW-0732">Signal</keyword>
<keyword evidence="4" id="KW-1185">Reference proteome</keyword>
<dbReference type="AlphaFoldDB" id="E9GHZ7"/>
<gene>
    <name evidence="3" type="ORF">DAPPUDRAFT_224437</name>
</gene>
<protein>
    <recommendedName>
        <fullName evidence="5">Secreted protein</fullName>
    </recommendedName>
</protein>
<dbReference type="KEGG" id="dpx:DAPPUDRAFT_224437"/>
<dbReference type="Proteomes" id="UP000000305">
    <property type="component" value="Unassembled WGS sequence"/>
</dbReference>
<evidence type="ECO:0000313" key="4">
    <source>
        <dbReference type="Proteomes" id="UP000000305"/>
    </source>
</evidence>
<evidence type="ECO:0000256" key="1">
    <source>
        <dbReference type="SAM" id="MobiDB-lite"/>
    </source>
</evidence>
<feature type="region of interest" description="Disordered" evidence="1">
    <location>
        <begin position="236"/>
        <end position="257"/>
    </location>
</feature>
<reference evidence="3 4" key="1">
    <citation type="journal article" date="2011" name="Science">
        <title>The ecoresponsive genome of Daphnia pulex.</title>
        <authorList>
            <person name="Colbourne J.K."/>
            <person name="Pfrender M.E."/>
            <person name="Gilbert D."/>
            <person name="Thomas W.K."/>
            <person name="Tucker A."/>
            <person name="Oakley T.H."/>
            <person name="Tokishita S."/>
            <person name="Aerts A."/>
            <person name="Arnold G.J."/>
            <person name="Basu M.K."/>
            <person name="Bauer D.J."/>
            <person name="Caceres C.E."/>
            <person name="Carmel L."/>
            <person name="Casola C."/>
            <person name="Choi J.H."/>
            <person name="Detter J.C."/>
            <person name="Dong Q."/>
            <person name="Dusheyko S."/>
            <person name="Eads B.D."/>
            <person name="Frohlich T."/>
            <person name="Geiler-Samerotte K.A."/>
            <person name="Gerlach D."/>
            <person name="Hatcher P."/>
            <person name="Jogdeo S."/>
            <person name="Krijgsveld J."/>
            <person name="Kriventseva E.V."/>
            <person name="Kultz D."/>
            <person name="Laforsch C."/>
            <person name="Lindquist E."/>
            <person name="Lopez J."/>
            <person name="Manak J.R."/>
            <person name="Muller J."/>
            <person name="Pangilinan J."/>
            <person name="Patwardhan R.P."/>
            <person name="Pitluck S."/>
            <person name="Pritham E.J."/>
            <person name="Rechtsteiner A."/>
            <person name="Rho M."/>
            <person name="Rogozin I.B."/>
            <person name="Sakarya O."/>
            <person name="Salamov A."/>
            <person name="Schaack S."/>
            <person name="Shapiro H."/>
            <person name="Shiga Y."/>
            <person name="Skalitzky C."/>
            <person name="Smith Z."/>
            <person name="Souvorov A."/>
            <person name="Sung W."/>
            <person name="Tang Z."/>
            <person name="Tsuchiya D."/>
            <person name="Tu H."/>
            <person name="Vos H."/>
            <person name="Wang M."/>
            <person name="Wolf Y.I."/>
            <person name="Yamagata H."/>
            <person name="Yamada T."/>
            <person name="Ye Y."/>
            <person name="Shaw J.R."/>
            <person name="Andrews J."/>
            <person name="Crease T.J."/>
            <person name="Tang H."/>
            <person name="Lucas S.M."/>
            <person name="Robertson H.M."/>
            <person name="Bork P."/>
            <person name="Koonin E.V."/>
            <person name="Zdobnov E.M."/>
            <person name="Grigoriev I.V."/>
            <person name="Lynch M."/>
            <person name="Boore J.L."/>
        </authorList>
    </citation>
    <scope>NUCLEOTIDE SEQUENCE [LARGE SCALE GENOMIC DNA]</scope>
</reference>
<organism evidence="3 4">
    <name type="scientific">Daphnia pulex</name>
    <name type="common">Water flea</name>
    <dbReference type="NCBI Taxonomy" id="6669"/>
    <lineage>
        <taxon>Eukaryota</taxon>
        <taxon>Metazoa</taxon>
        <taxon>Ecdysozoa</taxon>
        <taxon>Arthropoda</taxon>
        <taxon>Crustacea</taxon>
        <taxon>Branchiopoda</taxon>
        <taxon>Diplostraca</taxon>
        <taxon>Cladocera</taxon>
        <taxon>Anomopoda</taxon>
        <taxon>Daphniidae</taxon>
        <taxon>Daphnia</taxon>
    </lineage>
</organism>
<sequence>MSQQVLLVALLGVVAAAVSHGIDLARVNVHAVLALLGETDFECDQIARHVVRGVFGQPLLFRSVFVESRHKVGQRSGHAELAFQLTAGKDQGVLMGDGHQAEETRRLHGPPLTAGAVRQGHHDRLKVLANNFELANALEFHGLARQVLARCHRVGEYVQQEGTTARGVDSERHHISHNRLCKKSIEFLSLLSFRRREQNIYLHDEALQANSLKRIGIIVVEFEVVMENETGLHVGRHADSDGYRSCQNEKNKKDENK</sequence>
<name>E9GHZ7_DAPPU</name>
<dbReference type="HOGENOM" id="CLU_1082834_0_0_1"/>
<dbReference type="InParanoid" id="E9GHZ7"/>
<feature type="chain" id="PRO_5003240362" description="Secreted protein" evidence="2">
    <location>
        <begin position="17"/>
        <end position="257"/>
    </location>
</feature>
<proteinExistence type="predicted"/>
<evidence type="ECO:0000313" key="3">
    <source>
        <dbReference type="EMBL" id="EFX80963.1"/>
    </source>
</evidence>
<accession>E9GHZ7</accession>
<evidence type="ECO:0000256" key="2">
    <source>
        <dbReference type="SAM" id="SignalP"/>
    </source>
</evidence>
<dbReference type="EMBL" id="GL732545">
    <property type="protein sequence ID" value="EFX80963.1"/>
    <property type="molecule type" value="Genomic_DNA"/>
</dbReference>